<sequence>MLGLRSLRSLRPRRENQYWFGFVKISAAFGGLDTIIGGAPRTKFIDETQSRESSGEMVINGVPSTSGVNPAIAQPRDAFNCNFVDHSCQQTPFRILSQVVRISDIEFKSRSFRISTELSVIAVRADARYIILDLGRDCVLPNEQAFQGRGRITVNGHDAKYVRNKFVVSPASEDSTDKSLFHLKRLYKQALTNYQGDLIIEVPSKCESDIEEQMVLQVGIDIVVLAPREGINFVWNGKSGDEDVGSHMYTYRSNLLSSTKEWLPSLASTSQLAVWKFEITVDKKFTAVCCGDLTDTTPCAEDDSQKTFHYQLLIPTSAGNIGFAVGDFKIHVLPDIPEIISFTLPGLMPLLKYTVSSLDRTYTFFEELLSCRYPYGFYRQVFVDQIPDELTSYAGLSLCSINVLYHKKILDAVQPTRELLALAIAQQFFGCFVSPSDFTELWLVKSLARFITALFVDRSFGQSEYISKMNSVLNTFCDYESKYGKIVISPGSAPHHLGRSDASYLHFDPLRPETCSPLYANALFCKGQFVMRMLQKRLGIDQFTKVLHRILSVAVQYSQNLKRPVDWFHMLISTDTFFRTVTNVTSREVPTFVEQWINTGGHVHFHVLSTFNRKHNKLELEIRQELSANPGLQNYVGPLTITLQEFDGFFTHTIQVDATISKHDLQCHSKGRKLKKKRVPIATGEEVEMDLAQMEADSPVLWIRIDPDMLLPRRVRLNQNVHQWECMLRHERDVLGQIDAIDTLRNFPVHQTKAVLMDVVENPRFYYKVRGKAAHCLVDVCNRLPEALMAGVQSPLVEYFQRLFCSKAAPSLPASNNYVATSSNLQQYFLMMDLISAIASTRSNGGKMCPGEVINFLIRLIRYNDNSVNRYSDDFYRAALIRALNMATIMNEHATRYPLPEMLSPEASRILIEVTHALNMDTMKPSFGRVIGIECLRTIIKQQKMKHVPVDTSILWKFAEGRGVYAPMRKAALECIISLLHKSRQANLVENALRLVDVALADPDPFIRYSAVEELCKLPPFTVSDEEYAQYPLNCKDLTNVLWNAIRRPDTENRIRTMLIDLYLSLYGAKETPLAMKRNS</sequence>
<reference evidence="11" key="1">
    <citation type="submission" date="2022-01" db="EMBL/GenBank/DDBJ databases">
        <title>Genome Sequence Resource for Two Populations of Ditylenchus destructor, the Migratory Endoparasitic Phytonematode.</title>
        <authorList>
            <person name="Zhang H."/>
            <person name="Lin R."/>
            <person name="Xie B."/>
        </authorList>
    </citation>
    <scope>NUCLEOTIDE SEQUENCE</scope>
    <source>
        <strain evidence="11">BazhouSP</strain>
    </source>
</reference>
<comment type="caution">
    <text evidence="11">The sequence shown here is derived from an EMBL/GenBank/DDBJ whole genome shotgun (WGS) entry which is preliminary data.</text>
</comment>
<comment type="similarity">
    <text evidence="2">Belongs to the TAF2 family.</text>
</comment>
<keyword evidence="4" id="KW-0805">Transcription regulation</keyword>
<dbReference type="GO" id="GO:0000976">
    <property type="term" value="F:transcription cis-regulatory region binding"/>
    <property type="evidence" value="ECO:0007669"/>
    <property type="project" value="TreeGrafter"/>
</dbReference>
<evidence type="ECO:0000256" key="5">
    <source>
        <dbReference type="ARBA" id="ARBA00023163"/>
    </source>
</evidence>
<keyword evidence="6" id="KW-0539">Nucleus</keyword>
<dbReference type="AlphaFoldDB" id="A0AAD4R5E0"/>
<dbReference type="SUPFAM" id="SSF48371">
    <property type="entry name" value="ARM repeat"/>
    <property type="match status" value="1"/>
</dbReference>
<evidence type="ECO:0000313" key="11">
    <source>
        <dbReference type="EMBL" id="KAI1711320.1"/>
    </source>
</evidence>
<dbReference type="GO" id="GO:0003682">
    <property type="term" value="F:chromatin binding"/>
    <property type="evidence" value="ECO:0007669"/>
    <property type="project" value="TreeGrafter"/>
</dbReference>
<dbReference type="PANTHER" id="PTHR15137:SF9">
    <property type="entry name" value="TRANSCRIPTION INITIATION FACTOR TFIID SUBUNIT 2"/>
    <property type="match status" value="1"/>
</dbReference>
<evidence type="ECO:0000256" key="7">
    <source>
        <dbReference type="ARBA" id="ARBA00033345"/>
    </source>
</evidence>
<feature type="domain" description="Transcription initiation factor TFIID subunit 2 TPR repeats" evidence="10">
    <location>
        <begin position="722"/>
        <end position="1071"/>
    </location>
</feature>
<dbReference type="Pfam" id="PF25316">
    <property type="entry name" value="TAF2_3rd"/>
    <property type="match status" value="1"/>
</dbReference>
<feature type="domain" description="Transcription initiation factor TFIID subunit 2 Ig-like" evidence="9">
    <location>
        <begin position="601"/>
        <end position="720"/>
    </location>
</feature>
<dbReference type="GO" id="GO:0006367">
    <property type="term" value="P:transcription initiation at RNA polymerase II promoter"/>
    <property type="evidence" value="ECO:0007669"/>
    <property type="project" value="TreeGrafter"/>
</dbReference>
<dbReference type="Pfam" id="PF25577">
    <property type="entry name" value="TPR_TAF2_C"/>
    <property type="match status" value="1"/>
</dbReference>
<gene>
    <name evidence="11" type="ORF">DdX_10196</name>
</gene>
<dbReference type="InterPro" id="IPR037813">
    <property type="entry name" value="TAF2"/>
</dbReference>
<dbReference type="CDD" id="cd09839">
    <property type="entry name" value="M1_like_TAF2"/>
    <property type="match status" value="1"/>
</dbReference>
<dbReference type="EMBL" id="JAKKPZ010000022">
    <property type="protein sequence ID" value="KAI1711320.1"/>
    <property type="molecule type" value="Genomic_DNA"/>
</dbReference>
<dbReference type="PANTHER" id="PTHR15137">
    <property type="entry name" value="TRANSCRIPTION INITIATION FACTOR TFIID"/>
    <property type="match status" value="1"/>
</dbReference>
<dbReference type="InterPro" id="IPR057345">
    <property type="entry name" value="Ig-like_TAF2"/>
</dbReference>
<keyword evidence="5" id="KW-0804">Transcription</keyword>
<evidence type="ECO:0000256" key="1">
    <source>
        <dbReference type="ARBA" id="ARBA00004123"/>
    </source>
</evidence>
<dbReference type="Pfam" id="PF01433">
    <property type="entry name" value="Peptidase_M1"/>
    <property type="match status" value="1"/>
</dbReference>
<dbReference type="GO" id="GO:0008270">
    <property type="term" value="F:zinc ion binding"/>
    <property type="evidence" value="ECO:0007669"/>
    <property type="project" value="InterPro"/>
</dbReference>
<dbReference type="InterPro" id="IPR042097">
    <property type="entry name" value="Aminopeptidase_N-like_N_sf"/>
</dbReference>
<dbReference type="GO" id="GO:0016251">
    <property type="term" value="F:RNA polymerase II general transcription initiation factor activity"/>
    <property type="evidence" value="ECO:0007669"/>
    <property type="project" value="TreeGrafter"/>
</dbReference>
<name>A0AAD4R5E0_9BILA</name>
<dbReference type="Proteomes" id="UP001201812">
    <property type="component" value="Unassembled WGS sequence"/>
</dbReference>
<comment type="subcellular location">
    <subcellularLocation>
        <location evidence="1">Nucleus</location>
    </subcellularLocation>
</comment>
<evidence type="ECO:0000256" key="4">
    <source>
        <dbReference type="ARBA" id="ARBA00023015"/>
    </source>
</evidence>
<evidence type="ECO:0000259" key="8">
    <source>
        <dbReference type="Pfam" id="PF01433"/>
    </source>
</evidence>
<dbReference type="InterPro" id="IPR014782">
    <property type="entry name" value="Peptidase_M1_dom"/>
</dbReference>
<evidence type="ECO:0000313" key="12">
    <source>
        <dbReference type="Proteomes" id="UP001201812"/>
    </source>
</evidence>
<dbReference type="InterPro" id="IPR027268">
    <property type="entry name" value="Peptidase_M4/M1_CTD_sf"/>
</dbReference>
<feature type="domain" description="Peptidase M1 membrane alanine aminopeptidase" evidence="8">
    <location>
        <begin position="355"/>
        <end position="553"/>
    </location>
</feature>
<evidence type="ECO:0000256" key="3">
    <source>
        <dbReference type="ARBA" id="ARBA00017363"/>
    </source>
</evidence>
<dbReference type="GO" id="GO:0008237">
    <property type="term" value="F:metallopeptidase activity"/>
    <property type="evidence" value="ECO:0007669"/>
    <property type="project" value="InterPro"/>
</dbReference>
<evidence type="ECO:0000259" key="9">
    <source>
        <dbReference type="Pfam" id="PF25316"/>
    </source>
</evidence>
<accession>A0AAD4R5E0</accession>
<dbReference type="InterPro" id="IPR016024">
    <property type="entry name" value="ARM-type_fold"/>
</dbReference>
<dbReference type="Gene3D" id="2.60.40.1730">
    <property type="entry name" value="tricorn interacting facor f3 domain"/>
    <property type="match status" value="1"/>
</dbReference>
<organism evidence="11 12">
    <name type="scientific">Ditylenchus destructor</name>
    <dbReference type="NCBI Taxonomy" id="166010"/>
    <lineage>
        <taxon>Eukaryota</taxon>
        <taxon>Metazoa</taxon>
        <taxon>Ecdysozoa</taxon>
        <taxon>Nematoda</taxon>
        <taxon>Chromadorea</taxon>
        <taxon>Rhabditida</taxon>
        <taxon>Tylenchina</taxon>
        <taxon>Tylenchomorpha</taxon>
        <taxon>Sphaerularioidea</taxon>
        <taxon>Anguinidae</taxon>
        <taxon>Anguininae</taxon>
        <taxon>Ditylenchus</taxon>
    </lineage>
</organism>
<protein>
    <recommendedName>
        <fullName evidence="3">Transcription initiation factor TFIID subunit 2</fullName>
    </recommendedName>
    <alternativeName>
        <fullName evidence="7">Transcription initiation factor TFIID 150 kDa subunit</fullName>
    </alternativeName>
</protein>
<evidence type="ECO:0000256" key="6">
    <source>
        <dbReference type="ARBA" id="ARBA00023242"/>
    </source>
</evidence>
<evidence type="ECO:0000256" key="2">
    <source>
        <dbReference type="ARBA" id="ARBA00010937"/>
    </source>
</evidence>
<keyword evidence="12" id="KW-1185">Reference proteome</keyword>
<dbReference type="SUPFAM" id="SSF63737">
    <property type="entry name" value="Leukotriene A4 hydrolase N-terminal domain"/>
    <property type="match status" value="1"/>
</dbReference>
<dbReference type="InterPro" id="IPR057991">
    <property type="entry name" value="TPR_TAF2_C"/>
</dbReference>
<evidence type="ECO:0000259" key="10">
    <source>
        <dbReference type="Pfam" id="PF25577"/>
    </source>
</evidence>
<dbReference type="Gene3D" id="1.10.390.10">
    <property type="entry name" value="Neutral Protease Domain 2"/>
    <property type="match status" value="1"/>
</dbReference>
<proteinExistence type="inferred from homology"/>
<dbReference type="SUPFAM" id="SSF55486">
    <property type="entry name" value="Metalloproteases ('zincins'), catalytic domain"/>
    <property type="match status" value="1"/>
</dbReference>
<dbReference type="GO" id="GO:0005669">
    <property type="term" value="C:transcription factor TFIID complex"/>
    <property type="evidence" value="ECO:0007669"/>
    <property type="project" value="InterPro"/>
</dbReference>